<dbReference type="STRING" id="52.CMC5_038100"/>
<keyword evidence="3" id="KW-0830">Ubiquinone</keyword>
<dbReference type="KEGG" id="ccro:CMC5_038100"/>
<dbReference type="SUPFAM" id="SSF53335">
    <property type="entry name" value="S-adenosyl-L-methionine-dependent methyltransferases"/>
    <property type="match status" value="1"/>
</dbReference>
<dbReference type="EMBL" id="CP012159">
    <property type="protein sequence ID" value="AKT39661.1"/>
    <property type="molecule type" value="Genomic_DNA"/>
</dbReference>
<keyword evidence="3" id="KW-0489">Methyltransferase</keyword>
<keyword evidence="3" id="KW-0808">Transferase</keyword>
<protein>
    <submittedName>
        <fullName evidence="3">3-demethylubiquinone-9 3-methyltransferase</fullName>
        <ecNumber evidence="3">2.1.1.64</ecNumber>
    </submittedName>
</protein>
<dbReference type="InterPro" id="IPR029063">
    <property type="entry name" value="SAM-dependent_MTases_sf"/>
</dbReference>
<gene>
    <name evidence="3" type="primary">ubiG</name>
    <name evidence="3" type="ORF">CMC5_038100</name>
</gene>
<reference evidence="3 4" key="1">
    <citation type="submission" date="2015-07" db="EMBL/GenBank/DDBJ databases">
        <title>Genome analysis of myxobacterium Chondromyces crocatus Cm c5 reveals a high potential for natural compound synthesis and the genetic basis for the loss of fruiting body formation.</title>
        <authorList>
            <person name="Zaburannyi N."/>
            <person name="Bunk B."/>
            <person name="Maier J."/>
            <person name="Overmann J."/>
            <person name="Mueller R."/>
        </authorList>
    </citation>
    <scope>NUCLEOTIDE SEQUENCE [LARGE SCALE GENOMIC DNA]</scope>
    <source>
        <strain evidence="3 4">Cm c5</strain>
    </source>
</reference>
<evidence type="ECO:0000256" key="1">
    <source>
        <dbReference type="SAM" id="MobiDB-lite"/>
    </source>
</evidence>
<evidence type="ECO:0000259" key="2">
    <source>
        <dbReference type="Pfam" id="PF08241"/>
    </source>
</evidence>
<dbReference type="GO" id="GO:0061542">
    <property type="term" value="F:3-demethylubiquinol 3-O-methyltransferase activity"/>
    <property type="evidence" value="ECO:0007669"/>
    <property type="project" value="UniProtKB-EC"/>
</dbReference>
<sequence>MGSSSSPPPASRPEPASGTRPADTDPHLAATRSYYDEFAARYEDRRGGKDPGGYHDLVDDLEVDFVRRFGDGRDVLEVGCGTGLLLARIQSFARTASGVDLSPGMLERARARGLDVQEGSATSLPFPDASFDVACSFKVLAHVEDIRGALAEMARVVRPGGHVLAEFYNPWSFRGLAKRLGPAGAISATTREDAVYTRFDTPEQAERYLPPGLRLVDARGVRIVTPAAIAMRVPVLRNALRRAEWALCDSPLHRLGGFWIAAAQKA</sequence>
<organism evidence="3 4">
    <name type="scientific">Chondromyces crocatus</name>
    <dbReference type="NCBI Taxonomy" id="52"/>
    <lineage>
        <taxon>Bacteria</taxon>
        <taxon>Pseudomonadati</taxon>
        <taxon>Myxococcota</taxon>
        <taxon>Polyangia</taxon>
        <taxon>Polyangiales</taxon>
        <taxon>Polyangiaceae</taxon>
        <taxon>Chondromyces</taxon>
    </lineage>
</organism>
<dbReference type="Proteomes" id="UP000067626">
    <property type="component" value="Chromosome"/>
</dbReference>
<feature type="region of interest" description="Disordered" evidence="1">
    <location>
        <begin position="1"/>
        <end position="28"/>
    </location>
</feature>
<evidence type="ECO:0000313" key="4">
    <source>
        <dbReference type="Proteomes" id="UP000067626"/>
    </source>
</evidence>
<dbReference type="OrthoDB" id="9789575at2"/>
<evidence type="ECO:0000313" key="3">
    <source>
        <dbReference type="EMBL" id="AKT39661.1"/>
    </source>
</evidence>
<name>A0A0K1EFL8_CHOCO</name>
<feature type="domain" description="Methyltransferase type 11" evidence="2">
    <location>
        <begin position="76"/>
        <end position="164"/>
    </location>
</feature>
<proteinExistence type="predicted"/>
<dbReference type="CDD" id="cd02440">
    <property type="entry name" value="AdoMet_MTases"/>
    <property type="match status" value="1"/>
</dbReference>
<dbReference type="InterPro" id="IPR013216">
    <property type="entry name" value="Methyltransf_11"/>
</dbReference>
<keyword evidence="4" id="KW-1185">Reference proteome</keyword>
<dbReference type="EC" id="2.1.1.64" evidence="3"/>
<dbReference type="Gene3D" id="3.40.50.150">
    <property type="entry name" value="Vaccinia Virus protein VP39"/>
    <property type="match status" value="1"/>
</dbReference>
<dbReference type="InterPro" id="IPR050508">
    <property type="entry name" value="Methyltransf_Superfamily"/>
</dbReference>
<dbReference type="RefSeq" id="WP_082362593.1">
    <property type="nucleotide sequence ID" value="NZ_CP012159.1"/>
</dbReference>
<feature type="compositionally biased region" description="Pro residues" evidence="1">
    <location>
        <begin position="1"/>
        <end position="12"/>
    </location>
</feature>
<accession>A0A0K1EFL8</accession>
<dbReference type="GO" id="GO:0032259">
    <property type="term" value="P:methylation"/>
    <property type="evidence" value="ECO:0007669"/>
    <property type="project" value="UniProtKB-KW"/>
</dbReference>
<dbReference type="PANTHER" id="PTHR42912:SF80">
    <property type="entry name" value="METHYLTRANSFERASE DOMAIN-CONTAINING PROTEIN"/>
    <property type="match status" value="1"/>
</dbReference>
<dbReference type="Pfam" id="PF08241">
    <property type="entry name" value="Methyltransf_11"/>
    <property type="match status" value="1"/>
</dbReference>
<dbReference type="PANTHER" id="PTHR42912">
    <property type="entry name" value="METHYLTRANSFERASE"/>
    <property type="match status" value="1"/>
</dbReference>
<dbReference type="AlphaFoldDB" id="A0A0K1EFL8"/>